<protein>
    <submittedName>
        <fullName evidence="2">Unnamed protein product</fullName>
    </submittedName>
</protein>
<reference evidence="2" key="1">
    <citation type="submission" date="2023-04" db="EMBL/GenBank/DDBJ databases">
        <title>Phytophthora fragariaefolia NBRC 109709.</title>
        <authorList>
            <person name="Ichikawa N."/>
            <person name="Sato H."/>
            <person name="Tonouchi N."/>
        </authorList>
    </citation>
    <scope>NUCLEOTIDE SEQUENCE</scope>
    <source>
        <strain evidence="2">NBRC 109709</strain>
    </source>
</reference>
<feature type="compositionally biased region" description="Polar residues" evidence="1">
    <location>
        <begin position="263"/>
        <end position="272"/>
    </location>
</feature>
<name>A0A9W6XMC9_9STRA</name>
<dbReference type="EMBL" id="BSXT01001325">
    <property type="protein sequence ID" value="GMF41275.1"/>
    <property type="molecule type" value="Genomic_DNA"/>
</dbReference>
<dbReference type="Proteomes" id="UP001165121">
    <property type="component" value="Unassembled WGS sequence"/>
</dbReference>
<keyword evidence="3" id="KW-1185">Reference proteome</keyword>
<evidence type="ECO:0000256" key="1">
    <source>
        <dbReference type="SAM" id="MobiDB-lite"/>
    </source>
</evidence>
<feature type="region of interest" description="Disordered" evidence="1">
    <location>
        <begin position="1"/>
        <end position="91"/>
    </location>
</feature>
<comment type="caution">
    <text evidence="2">The sequence shown here is derived from an EMBL/GenBank/DDBJ whole genome shotgun (WGS) entry which is preliminary data.</text>
</comment>
<gene>
    <name evidence="2" type="ORF">Pfra01_001299500</name>
</gene>
<dbReference type="OrthoDB" id="127663at2759"/>
<organism evidence="2 3">
    <name type="scientific">Phytophthora fragariaefolia</name>
    <dbReference type="NCBI Taxonomy" id="1490495"/>
    <lineage>
        <taxon>Eukaryota</taxon>
        <taxon>Sar</taxon>
        <taxon>Stramenopiles</taxon>
        <taxon>Oomycota</taxon>
        <taxon>Peronosporomycetes</taxon>
        <taxon>Peronosporales</taxon>
        <taxon>Peronosporaceae</taxon>
        <taxon>Phytophthora</taxon>
    </lineage>
</organism>
<evidence type="ECO:0000313" key="3">
    <source>
        <dbReference type="Proteomes" id="UP001165121"/>
    </source>
</evidence>
<feature type="region of interest" description="Disordered" evidence="1">
    <location>
        <begin position="263"/>
        <end position="314"/>
    </location>
</feature>
<evidence type="ECO:0000313" key="2">
    <source>
        <dbReference type="EMBL" id="GMF41275.1"/>
    </source>
</evidence>
<sequence length="399" mass="44195">MSVSIFPHKAKVEVEEDRSQAAAARTGGTGAEKTRRSSTPIVNPFDGRPSQSSIPKSSPVKSDGTMEDVSGDFGTVMNAPELPKPPRYKGSAMQERRDFLRAYNTYFAALRTFQTELNRPFVQPVDVTEDESVPYFLQSKQTSFEHYAALDVDMQKLIRNTTLAEAESRVNRLQANLYKILENHHMVDIKFQLEQKELAKYLVTALAPATFKAEVQRRIDQEQNKKYKADIFEFSRWLTSLLASFIFWKKPLLQPTGFSKLQHQNSTQNIRRGNSPSNAANPPNSAAASSKPTPQRQFQSREHRVRDGPLVQPGEANQLCDEFHASRQHDTKETKPPAGAMKRLIAADCSSNGPGTVMEQGDNHVFGDHGTVDATVLGLTVQASLLDSGAGASSVSSLN</sequence>
<feature type="compositionally biased region" description="Low complexity" evidence="1">
    <location>
        <begin position="274"/>
        <end position="290"/>
    </location>
</feature>
<feature type="compositionally biased region" description="Polar residues" evidence="1">
    <location>
        <begin position="49"/>
        <end position="60"/>
    </location>
</feature>
<feature type="compositionally biased region" description="Basic and acidic residues" evidence="1">
    <location>
        <begin position="10"/>
        <end position="19"/>
    </location>
</feature>
<dbReference type="AlphaFoldDB" id="A0A9W6XMC9"/>
<proteinExistence type="predicted"/>
<accession>A0A9W6XMC9</accession>